<accession>A0A8S5SDB9</accession>
<dbReference type="EMBL" id="BK032577">
    <property type="protein sequence ID" value="DAF49036.1"/>
    <property type="molecule type" value="Genomic_DNA"/>
</dbReference>
<protein>
    <submittedName>
        <fullName evidence="1">Uncharacterized protein</fullName>
    </submittedName>
</protein>
<evidence type="ECO:0000313" key="1">
    <source>
        <dbReference type="EMBL" id="DAF49036.1"/>
    </source>
</evidence>
<proteinExistence type="predicted"/>
<sequence>MDKINATMIRFNAAALLVTRFSQRVHVSKPLRG</sequence>
<organism evidence="1">
    <name type="scientific">Siphoviridae sp. ctnpt50</name>
    <dbReference type="NCBI Taxonomy" id="2827941"/>
    <lineage>
        <taxon>Viruses</taxon>
        <taxon>Duplodnaviria</taxon>
        <taxon>Heunggongvirae</taxon>
        <taxon>Uroviricota</taxon>
        <taxon>Caudoviricetes</taxon>
    </lineage>
</organism>
<name>A0A8S5SDB9_9CAUD</name>
<reference evidence="1" key="1">
    <citation type="journal article" date="2021" name="Proc. Natl. Acad. Sci. U.S.A.">
        <title>A Catalog of Tens of Thousands of Viruses from Human Metagenomes Reveals Hidden Associations with Chronic Diseases.</title>
        <authorList>
            <person name="Tisza M.J."/>
            <person name="Buck C.B."/>
        </authorList>
    </citation>
    <scope>NUCLEOTIDE SEQUENCE</scope>
    <source>
        <strain evidence="1">Ctnpt50</strain>
    </source>
</reference>